<dbReference type="AlphaFoldDB" id="A3ZXE0"/>
<organism evidence="2 3">
    <name type="scientific">Blastopirellula marina DSM 3645</name>
    <dbReference type="NCBI Taxonomy" id="314230"/>
    <lineage>
        <taxon>Bacteria</taxon>
        <taxon>Pseudomonadati</taxon>
        <taxon>Planctomycetota</taxon>
        <taxon>Planctomycetia</taxon>
        <taxon>Pirellulales</taxon>
        <taxon>Pirellulaceae</taxon>
        <taxon>Blastopirellula</taxon>
    </lineage>
</organism>
<evidence type="ECO:0000313" key="2">
    <source>
        <dbReference type="EMBL" id="EAQ78730.1"/>
    </source>
</evidence>
<sequence>MSRLNLITGALLGLNAALVGVVFEPTITRHFNLELATKEVELPPVLNADGTIAKPKRSVINDLDRAENEARRVQYRKGSQNLMYISLSMIAMGLISANHRQSRLPAIGGAASFSLAAIIIGVCPIVAGICDMPIVAIFDPIGALAFAAGWICVVVAILRNGPPEASPK</sequence>
<dbReference type="RefSeq" id="WP_002653934.1">
    <property type="nucleotide sequence ID" value="NZ_CH672376.1"/>
</dbReference>
<keyword evidence="1" id="KW-1133">Transmembrane helix</keyword>
<evidence type="ECO:0000256" key="1">
    <source>
        <dbReference type="SAM" id="Phobius"/>
    </source>
</evidence>
<dbReference type="EMBL" id="AANZ01000018">
    <property type="protein sequence ID" value="EAQ78730.1"/>
    <property type="molecule type" value="Genomic_DNA"/>
</dbReference>
<feature type="transmembrane region" description="Helical" evidence="1">
    <location>
        <begin position="134"/>
        <end position="158"/>
    </location>
</feature>
<evidence type="ECO:0000313" key="3">
    <source>
        <dbReference type="Proteomes" id="UP000004358"/>
    </source>
</evidence>
<comment type="caution">
    <text evidence="2">The sequence shown here is derived from an EMBL/GenBank/DDBJ whole genome shotgun (WGS) entry which is preliminary data.</text>
</comment>
<keyword evidence="1" id="KW-0472">Membrane</keyword>
<keyword evidence="1" id="KW-0812">Transmembrane</keyword>
<protein>
    <submittedName>
        <fullName evidence="2">Uncharacterized protein</fullName>
    </submittedName>
</protein>
<proteinExistence type="predicted"/>
<accession>A3ZXE0</accession>
<reference evidence="2 3" key="1">
    <citation type="submission" date="2006-02" db="EMBL/GenBank/DDBJ databases">
        <authorList>
            <person name="Amann R."/>
            <person name="Ferriera S."/>
            <person name="Johnson J."/>
            <person name="Kravitz S."/>
            <person name="Halpern A."/>
            <person name="Remington K."/>
            <person name="Beeson K."/>
            <person name="Tran B."/>
            <person name="Rogers Y.-H."/>
            <person name="Friedman R."/>
            <person name="Venter J.C."/>
        </authorList>
    </citation>
    <scope>NUCLEOTIDE SEQUENCE [LARGE SCALE GENOMIC DNA]</scope>
    <source>
        <strain evidence="2 3">DSM 3645</strain>
    </source>
</reference>
<name>A3ZXE0_9BACT</name>
<gene>
    <name evidence="2" type="ORF">DSM3645_29551</name>
</gene>
<dbReference type="OrthoDB" id="289440at2"/>
<feature type="transmembrane region" description="Helical" evidence="1">
    <location>
        <begin position="104"/>
        <end position="127"/>
    </location>
</feature>
<dbReference type="HOGENOM" id="CLU_1583343_0_0_0"/>
<feature type="transmembrane region" description="Helical" evidence="1">
    <location>
        <begin position="81"/>
        <end position="98"/>
    </location>
</feature>
<feature type="transmembrane region" description="Helical" evidence="1">
    <location>
        <begin position="6"/>
        <end position="23"/>
    </location>
</feature>
<dbReference type="Proteomes" id="UP000004358">
    <property type="component" value="Unassembled WGS sequence"/>
</dbReference>